<dbReference type="Gene3D" id="3.40.50.970">
    <property type="match status" value="1"/>
</dbReference>
<dbReference type="PANTHER" id="PTHR43257:SF2">
    <property type="entry name" value="PYRUVATE DEHYDROGENASE E1 COMPONENT SUBUNIT BETA"/>
    <property type="match status" value="1"/>
</dbReference>
<evidence type="ECO:0000256" key="1">
    <source>
        <dbReference type="ARBA" id="ARBA00001964"/>
    </source>
</evidence>
<comment type="cofactor">
    <cofactor evidence="1">
        <name>thiamine diphosphate</name>
        <dbReference type="ChEBI" id="CHEBI:58937"/>
    </cofactor>
</comment>
<protein>
    <submittedName>
        <fullName evidence="5">Alpha-ketoacid dehydrogenase subunit beta</fullName>
    </submittedName>
</protein>
<evidence type="ECO:0000256" key="3">
    <source>
        <dbReference type="ARBA" id="ARBA00023052"/>
    </source>
</evidence>
<dbReference type="Gene3D" id="3.40.50.920">
    <property type="match status" value="1"/>
</dbReference>
<dbReference type="InterPro" id="IPR005475">
    <property type="entry name" value="Transketolase-like_Pyr-bd"/>
</dbReference>
<dbReference type="InterPro" id="IPR029061">
    <property type="entry name" value="THDP-binding"/>
</dbReference>
<dbReference type="KEGG" id="sace:GIY23_22165"/>
<dbReference type="GO" id="GO:0016491">
    <property type="term" value="F:oxidoreductase activity"/>
    <property type="evidence" value="ECO:0007669"/>
    <property type="project" value="UniProtKB-KW"/>
</dbReference>
<evidence type="ECO:0000313" key="6">
    <source>
        <dbReference type="Proteomes" id="UP000371041"/>
    </source>
</evidence>
<dbReference type="Proteomes" id="UP000371041">
    <property type="component" value="Chromosome"/>
</dbReference>
<keyword evidence="3" id="KW-0786">Thiamine pyrophosphate</keyword>
<dbReference type="CDD" id="cd07036">
    <property type="entry name" value="TPP_PYR_E1-PDHc-beta_like"/>
    <property type="match status" value="1"/>
</dbReference>
<dbReference type="RefSeq" id="WP_154078417.1">
    <property type="nucleotide sequence ID" value="NZ_CP045929.1"/>
</dbReference>
<dbReference type="GO" id="GO:0000287">
    <property type="term" value="F:magnesium ion binding"/>
    <property type="evidence" value="ECO:0007669"/>
    <property type="project" value="UniProtKB-ARBA"/>
</dbReference>
<dbReference type="InterPro" id="IPR009014">
    <property type="entry name" value="Transketo_C/PFOR_II"/>
</dbReference>
<reference evidence="6" key="1">
    <citation type="submission" date="2019-11" db="EMBL/GenBank/DDBJ databases">
        <title>The complete genome sequence of Saccharopolyspora sp. E2A.</title>
        <authorList>
            <person name="Zhang G."/>
        </authorList>
    </citation>
    <scope>NUCLEOTIDE SEQUENCE [LARGE SCALE GENOMIC DNA]</scope>
    <source>
        <strain evidence="6">E2A</strain>
    </source>
</reference>
<dbReference type="SUPFAM" id="SSF52922">
    <property type="entry name" value="TK C-terminal domain-like"/>
    <property type="match status" value="1"/>
</dbReference>
<evidence type="ECO:0000313" key="5">
    <source>
        <dbReference type="EMBL" id="QGK71849.1"/>
    </source>
</evidence>
<dbReference type="SMART" id="SM00861">
    <property type="entry name" value="Transket_pyr"/>
    <property type="match status" value="1"/>
</dbReference>
<gene>
    <name evidence="5" type="ORF">GIY23_22165</name>
</gene>
<dbReference type="InterPro" id="IPR033248">
    <property type="entry name" value="Transketolase_C"/>
</dbReference>
<proteinExistence type="predicted"/>
<dbReference type="EMBL" id="CP045929">
    <property type="protein sequence ID" value="QGK71849.1"/>
    <property type="molecule type" value="Genomic_DNA"/>
</dbReference>
<organism evidence="5 6">
    <name type="scientific">Allosaccharopolyspora coralli</name>
    <dbReference type="NCBI Taxonomy" id="2665642"/>
    <lineage>
        <taxon>Bacteria</taxon>
        <taxon>Bacillati</taxon>
        <taxon>Actinomycetota</taxon>
        <taxon>Actinomycetes</taxon>
        <taxon>Pseudonocardiales</taxon>
        <taxon>Pseudonocardiaceae</taxon>
        <taxon>Allosaccharopolyspora</taxon>
    </lineage>
</organism>
<dbReference type="PANTHER" id="PTHR43257">
    <property type="entry name" value="PYRUVATE DEHYDROGENASE E1 COMPONENT BETA SUBUNIT"/>
    <property type="match status" value="1"/>
</dbReference>
<dbReference type="AlphaFoldDB" id="A0A5Q3QK81"/>
<feature type="domain" description="Transketolase-like pyrimidine-binding" evidence="4">
    <location>
        <begin position="19"/>
        <end position="194"/>
    </location>
</feature>
<dbReference type="SUPFAM" id="SSF52518">
    <property type="entry name" value="Thiamin diphosphate-binding fold (THDP-binding)"/>
    <property type="match status" value="1"/>
</dbReference>
<dbReference type="FunFam" id="3.40.50.970:FF:000001">
    <property type="entry name" value="Pyruvate dehydrogenase E1 beta subunit"/>
    <property type="match status" value="1"/>
</dbReference>
<dbReference type="Pfam" id="PF02779">
    <property type="entry name" value="Transket_pyr"/>
    <property type="match status" value="1"/>
</dbReference>
<keyword evidence="6" id="KW-1185">Reference proteome</keyword>
<evidence type="ECO:0000256" key="2">
    <source>
        <dbReference type="ARBA" id="ARBA00023002"/>
    </source>
</evidence>
<evidence type="ECO:0000259" key="4">
    <source>
        <dbReference type="SMART" id="SM00861"/>
    </source>
</evidence>
<keyword evidence="2" id="KW-0560">Oxidoreductase</keyword>
<dbReference type="Pfam" id="PF02780">
    <property type="entry name" value="Transketolase_C"/>
    <property type="match status" value="1"/>
</dbReference>
<sequence>MAAPAMERSSSEASPTQTTTIAKGLNMGLRAAMEADPKVLVMGEDVGKLGGVFRVTDGLQKDFGEHRVLDTPLAESGIIGTAVGLAIRGFRPVCEIQFDGFIFPGFDQIVSQLAKLHFRSQGKLAMPIVIRVPFGGGIGAVEHHSESPESLFAHVAGLKVVSCSNPADAYWMLQQAIQCDDPVLFFEPKRRYWEKGELDPNAEPAPLFDSRVLKPGTSATVASYGPMVRTCLDAAKAAGEDGNDLEVIDLRALSPLNLDAVYESVRRTGRLVLVSEAPSESSVTSEIATRVQQDCFYSLEAPVLRVTGFDTPYPPSKLEEGFLPDLDRVLDAVDRVLAF</sequence>
<name>A0A5Q3QK81_9PSEU</name>
<dbReference type="FunFam" id="3.40.50.920:FF:000001">
    <property type="entry name" value="Pyruvate dehydrogenase E1 beta subunit"/>
    <property type="match status" value="1"/>
</dbReference>
<accession>A0A5Q3QK81</accession>